<evidence type="ECO:0000256" key="3">
    <source>
        <dbReference type="SAM" id="MobiDB-lite"/>
    </source>
</evidence>
<comment type="caution">
    <text evidence="5">The sequence shown here is derived from an EMBL/GenBank/DDBJ whole genome shotgun (WGS) entry which is preliminary data.</text>
</comment>
<keyword evidence="1" id="KW-0489">Methyltransferase</keyword>
<protein>
    <recommendedName>
        <fullName evidence="4">RNA 2-O ribose methyltransferase substrate binding domain-containing protein</fullName>
    </recommendedName>
</protein>
<dbReference type="InterPro" id="IPR013123">
    <property type="entry name" value="SpoU_subst-bd"/>
</dbReference>
<dbReference type="Pfam" id="PF00588">
    <property type="entry name" value="SpoU_methylase"/>
    <property type="match status" value="2"/>
</dbReference>
<evidence type="ECO:0000313" key="6">
    <source>
        <dbReference type="Proteomes" id="UP000460298"/>
    </source>
</evidence>
<dbReference type="GO" id="GO:0008173">
    <property type="term" value="F:RNA methyltransferase activity"/>
    <property type="evidence" value="ECO:0007669"/>
    <property type="project" value="InterPro"/>
</dbReference>
<proteinExistence type="predicted"/>
<dbReference type="GO" id="GO:0003723">
    <property type="term" value="F:RNA binding"/>
    <property type="evidence" value="ECO:0007669"/>
    <property type="project" value="InterPro"/>
</dbReference>
<gene>
    <name evidence="5" type="ORF">F9K24_18305</name>
</gene>
<dbReference type="Proteomes" id="UP000460298">
    <property type="component" value="Unassembled WGS sequence"/>
</dbReference>
<sequence length="415" mass="45693">MRSKAGLRSETMHASARTSPRPIEFATICLQKASLSKIRRRARHGSRPDAEHAETITMKRIYGRRPVEEFFRSKPDPSAVRRIYVSTSLPKKFMAILLPFMKGMKDRIEERPRAELDKICDGNHQGIVVEVTDAGALASVQAAGGLRRPDPARTIREALENHPGLYVLTDRIQDAQNLGSLIRSAEALGAMALIVTGKGVRPNEVSDRISAGGSQHLPVFIMANPDGLLRDAMDRQYWVLAAAGRPDDEHQSGAESLAAEPEEKYGSDYALEIDINDDGEHDEPDDEENGDDQAGSDEDGRAGQDELAGRRAKRSNETILAEFGRGRAKRISMAKGKGSGPVYLWTDEVDELPENGRYILMIGHEGEGLKRSLIDRSDYVISIPMHGRLSSLNAAVAGAILIERILSVRPPLRYD</sequence>
<dbReference type="InterPro" id="IPR029028">
    <property type="entry name" value="Alpha/beta_knot_MTases"/>
</dbReference>
<feature type="domain" description="RNA 2-O ribose methyltransferase substrate binding" evidence="4">
    <location>
        <begin position="60"/>
        <end position="137"/>
    </location>
</feature>
<dbReference type="Gene3D" id="3.30.1330.30">
    <property type="match status" value="1"/>
</dbReference>
<feature type="region of interest" description="Disordered" evidence="3">
    <location>
        <begin position="245"/>
        <end position="314"/>
    </location>
</feature>
<dbReference type="InterPro" id="IPR029026">
    <property type="entry name" value="tRNA_m1G_MTases_N"/>
</dbReference>
<keyword evidence="2" id="KW-0808">Transferase</keyword>
<dbReference type="SMART" id="SM00967">
    <property type="entry name" value="SpoU_sub_bind"/>
    <property type="match status" value="1"/>
</dbReference>
<dbReference type="AlphaFoldDB" id="A0A833GYL2"/>
<evidence type="ECO:0000313" key="5">
    <source>
        <dbReference type="EMBL" id="KAB2929984.1"/>
    </source>
</evidence>
<evidence type="ECO:0000256" key="2">
    <source>
        <dbReference type="ARBA" id="ARBA00022679"/>
    </source>
</evidence>
<dbReference type="SUPFAM" id="SSF75217">
    <property type="entry name" value="alpha/beta knot"/>
    <property type="match status" value="2"/>
</dbReference>
<dbReference type="InterPro" id="IPR029064">
    <property type="entry name" value="Ribosomal_eL30-like_sf"/>
</dbReference>
<dbReference type="PANTHER" id="PTHR46429">
    <property type="entry name" value="23S RRNA (GUANOSINE-2'-O-)-METHYLTRANSFERASE RLMB"/>
    <property type="match status" value="1"/>
</dbReference>
<name>A0A833GYL2_9LEPT</name>
<dbReference type="GO" id="GO:0005829">
    <property type="term" value="C:cytosol"/>
    <property type="evidence" value="ECO:0007669"/>
    <property type="project" value="TreeGrafter"/>
</dbReference>
<dbReference type="GO" id="GO:0032259">
    <property type="term" value="P:methylation"/>
    <property type="evidence" value="ECO:0007669"/>
    <property type="project" value="UniProtKB-KW"/>
</dbReference>
<feature type="compositionally biased region" description="Acidic residues" evidence="3">
    <location>
        <begin position="274"/>
        <end position="297"/>
    </location>
</feature>
<dbReference type="PANTHER" id="PTHR46429:SF2">
    <property type="entry name" value="TRNA_RRNA METHYLTRANSFERASE"/>
    <property type="match status" value="1"/>
</dbReference>
<dbReference type="EMBL" id="WBUI01000024">
    <property type="protein sequence ID" value="KAB2929984.1"/>
    <property type="molecule type" value="Genomic_DNA"/>
</dbReference>
<feature type="compositionally biased region" description="Basic and acidic residues" evidence="3">
    <location>
        <begin position="298"/>
        <end position="309"/>
    </location>
</feature>
<evidence type="ECO:0000259" key="4">
    <source>
        <dbReference type="SMART" id="SM00967"/>
    </source>
</evidence>
<reference evidence="5 6" key="1">
    <citation type="submission" date="2019-10" db="EMBL/GenBank/DDBJ databases">
        <title>Extracellular Electron Transfer in a Candidatus Methanoperedens spp. Enrichment Culture.</title>
        <authorList>
            <person name="Berger S."/>
            <person name="Rangel Shaw D."/>
            <person name="Berben T."/>
            <person name="In 'T Zandt M."/>
            <person name="Frank J."/>
            <person name="Reimann J."/>
            <person name="Jetten M.S.M."/>
            <person name="Welte C.U."/>
        </authorList>
    </citation>
    <scope>NUCLEOTIDE SEQUENCE [LARGE SCALE GENOMIC DNA]</scope>
    <source>
        <strain evidence="5">SB12</strain>
    </source>
</reference>
<dbReference type="InterPro" id="IPR004441">
    <property type="entry name" value="rRNA_MeTrfase_TrmH"/>
</dbReference>
<dbReference type="Gene3D" id="3.40.1280.10">
    <property type="match status" value="2"/>
</dbReference>
<dbReference type="InterPro" id="IPR001537">
    <property type="entry name" value="SpoU_MeTrfase"/>
</dbReference>
<dbReference type="Pfam" id="PF08032">
    <property type="entry name" value="SpoU_sub_bind"/>
    <property type="match status" value="1"/>
</dbReference>
<dbReference type="SUPFAM" id="SSF55315">
    <property type="entry name" value="L30e-like"/>
    <property type="match status" value="1"/>
</dbReference>
<dbReference type="GO" id="GO:0006396">
    <property type="term" value="P:RNA processing"/>
    <property type="evidence" value="ECO:0007669"/>
    <property type="project" value="InterPro"/>
</dbReference>
<accession>A0A833GYL2</accession>
<evidence type="ECO:0000256" key="1">
    <source>
        <dbReference type="ARBA" id="ARBA00022603"/>
    </source>
</evidence>
<organism evidence="5 6">
    <name type="scientific">Leptonema illini</name>
    <dbReference type="NCBI Taxonomy" id="183"/>
    <lineage>
        <taxon>Bacteria</taxon>
        <taxon>Pseudomonadati</taxon>
        <taxon>Spirochaetota</taxon>
        <taxon>Spirochaetia</taxon>
        <taxon>Leptospirales</taxon>
        <taxon>Leptospiraceae</taxon>
        <taxon>Leptonema</taxon>
    </lineage>
</organism>